<keyword evidence="5 7" id="KW-0472">Membrane</keyword>
<dbReference type="PANTHER" id="PTHR12064:SF97">
    <property type="entry name" value="METAL TRANSPORTER CNNM-5"/>
    <property type="match status" value="1"/>
</dbReference>
<evidence type="ECO:0000256" key="6">
    <source>
        <dbReference type="PROSITE-ProRule" id="PRU00703"/>
    </source>
</evidence>
<evidence type="ECO:0000256" key="2">
    <source>
        <dbReference type="ARBA" id="ARBA00022692"/>
    </source>
</evidence>
<dbReference type="SUPFAM" id="SSF54631">
    <property type="entry name" value="CBS-domain pair"/>
    <property type="match status" value="1"/>
</dbReference>
<dbReference type="PROSITE" id="PS51846">
    <property type="entry name" value="CNNM"/>
    <property type="match status" value="1"/>
</dbReference>
<sequence>MTTNPTLPARRIHNQPNGFLAVRSAAVGLARVLSLTLSTAYAAPLGAQGHGGGAGGDEPEAEGASLWVLYVASVILVLSGGAFAGLTIALMGQDGIYLQVMAGDPSEPQQKNAKRVYDLLKKGKHWVLVTLLLANVIVNETLPVVLDRCLGGGVAAVVGSTFLIVIFGEVLPQSVCVRYGLQIGGYMSKPVLAMMYLMAPLAWPTAKLLDWILGEDHGTVYKKSGLKTLVTLHKSLGDVSQRLNQDEVTIISAVLDLKEKPVANVMTPMDDVFVMSEDTVLDEPTMDMILSAGYSRIPIHETGNPTNFVGMLLVKILITYDPEDCSLVRDFPLATLPETRPETSCLDIVNFFQEGKSHMVLVSEHPGEDHGALGVVTLEDVIEELIGEEIIDESDVYIDVHKAIRRLTPAPKARVQRRLSEDPNGKHHDLTRCESDSAILDVHKAAATTSLDTPVLSSSPKTATLMLRRSSAGLDGQFVRTTVPVRANFDDIRQHLKHLGPSNPATNPNKTRSTTVKVKPGSGVHSALPRSASVAEPATEDMAMEEGDETTSLLKPQMTGKDGIQALSQTYGSVSPAITVQLAPQRNGVPTMRLDSEDLANKATQTSALSSQVNLDSPEAAAPTPQQPQQASPPQQQQLRTRSSGESTNSAKTENTLVAKRPYVRSGSITENVVESRGVRKVVLQTSGSNDEDESVSAAVAASSSPEQQQQPRLLGRTTFGLFARDSNKDAATKDKENGKGQVEDAQEEEDEEDDEGDLLSPVPGDDEAPESYAEAAAKEAAVAAAEEAQAGSSTTGGSAGGAGGGGAGKKKNRRKKRKGGKS</sequence>
<dbReference type="GO" id="GO:0016020">
    <property type="term" value="C:membrane"/>
    <property type="evidence" value="ECO:0007669"/>
    <property type="project" value="UniProtKB-SubCell"/>
</dbReference>
<dbReference type="InterPro" id="IPR045095">
    <property type="entry name" value="ACDP"/>
</dbReference>
<feature type="compositionally biased region" description="Gly residues" evidence="8">
    <location>
        <begin position="798"/>
        <end position="808"/>
    </location>
</feature>
<feature type="compositionally biased region" description="Acidic residues" evidence="8">
    <location>
        <begin position="538"/>
        <end position="549"/>
    </location>
</feature>
<evidence type="ECO:0000313" key="12">
    <source>
        <dbReference type="EMBL" id="KAG7286553.1"/>
    </source>
</evidence>
<evidence type="ECO:0000256" key="8">
    <source>
        <dbReference type="SAM" id="MobiDB-lite"/>
    </source>
</evidence>
<evidence type="ECO:0000313" key="13">
    <source>
        <dbReference type="Proteomes" id="UP001197093"/>
    </source>
</evidence>
<accession>A0AAD4EWE6</accession>
<feature type="region of interest" description="Disordered" evidence="8">
    <location>
        <begin position="602"/>
        <end position="663"/>
    </location>
</feature>
<feature type="compositionally biased region" description="Low complexity" evidence="8">
    <location>
        <begin position="696"/>
        <end position="712"/>
    </location>
</feature>
<dbReference type="InterPro" id="IPR046342">
    <property type="entry name" value="CBS_dom_sf"/>
</dbReference>
<keyword evidence="2 7" id="KW-0812">Transmembrane</keyword>
<evidence type="ECO:0000256" key="7">
    <source>
        <dbReference type="PROSITE-ProRule" id="PRU01193"/>
    </source>
</evidence>
<feature type="region of interest" description="Disordered" evidence="8">
    <location>
        <begin position="685"/>
        <end position="823"/>
    </location>
</feature>
<evidence type="ECO:0000256" key="1">
    <source>
        <dbReference type="ARBA" id="ARBA00004141"/>
    </source>
</evidence>
<evidence type="ECO:0000259" key="11">
    <source>
        <dbReference type="PROSITE" id="PS51846"/>
    </source>
</evidence>
<dbReference type="EMBL" id="JAHCVI010000004">
    <property type="protein sequence ID" value="KAG7286553.1"/>
    <property type="molecule type" value="Genomic_DNA"/>
</dbReference>
<feature type="transmembrane region" description="Helical" evidence="9">
    <location>
        <begin position="125"/>
        <end position="146"/>
    </location>
</feature>
<keyword evidence="3" id="KW-0677">Repeat</keyword>
<dbReference type="PANTHER" id="PTHR12064">
    <property type="entry name" value="METAL TRANSPORTER CNNM"/>
    <property type="match status" value="1"/>
</dbReference>
<evidence type="ECO:0000256" key="9">
    <source>
        <dbReference type="SAM" id="Phobius"/>
    </source>
</evidence>
<feature type="domain" description="CNNM transmembrane" evidence="11">
    <location>
        <begin position="62"/>
        <end position="247"/>
    </location>
</feature>
<dbReference type="InterPro" id="IPR002550">
    <property type="entry name" value="CNNM"/>
</dbReference>
<feature type="compositionally biased region" description="Basic and acidic residues" evidence="8">
    <location>
        <begin position="726"/>
        <end position="743"/>
    </location>
</feature>
<dbReference type="GO" id="GO:0005737">
    <property type="term" value="C:cytoplasm"/>
    <property type="evidence" value="ECO:0007669"/>
    <property type="project" value="TreeGrafter"/>
</dbReference>
<comment type="caution">
    <text evidence="12">The sequence shown here is derived from an EMBL/GenBank/DDBJ whole genome shotgun (WGS) entry which is preliminary data.</text>
</comment>
<feature type="compositionally biased region" description="Polar residues" evidence="8">
    <location>
        <begin position="639"/>
        <end position="656"/>
    </location>
</feature>
<feature type="region of interest" description="Disordered" evidence="8">
    <location>
        <begin position="497"/>
        <end position="556"/>
    </location>
</feature>
<feature type="transmembrane region" description="Helical" evidence="9">
    <location>
        <begin position="183"/>
        <end position="203"/>
    </location>
</feature>
<dbReference type="GO" id="GO:0030026">
    <property type="term" value="P:intracellular manganese ion homeostasis"/>
    <property type="evidence" value="ECO:0007669"/>
    <property type="project" value="TreeGrafter"/>
</dbReference>
<dbReference type="GO" id="GO:0010960">
    <property type="term" value="P:magnesium ion homeostasis"/>
    <property type="evidence" value="ECO:0007669"/>
    <property type="project" value="InterPro"/>
</dbReference>
<keyword evidence="13" id="KW-1185">Reference proteome</keyword>
<dbReference type="CDD" id="cd04590">
    <property type="entry name" value="CBS_pair_CorC_HlyC_assoc"/>
    <property type="match status" value="1"/>
</dbReference>
<feature type="compositionally biased region" description="Acidic residues" evidence="8">
    <location>
        <begin position="745"/>
        <end position="758"/>
    </location>
</feature>
<feature type="compositionally biased region" description="Low complexity" evidence="8">
    <location>
        <begin position="618"/>
        <end position="638"/>
    </location>
</feature>
<dbReference type="Pfam" id="PF01595">
    <property type="entry name" value="CNNM"/>
    <property type="match status" value="1"/>
</dbReference>
<dbReference type="InterPro" id="IPR000644">
    <property type="entry name" value="CBS_dom"/>
</dbReference>
<reference evidence="12" key="1">
    <citation type="submission" date="2023-02" db="EMBL/GenBank/DDBJ databases">
        <authorList>
            <person name="Palmer J.M."/>
        </authorList>
    </citation>
    <scope>NUCLEOTIDE SEQUENCE</scope>
    <source>
        <strain evidence="12">FW57</strain>
    </source>
</reference>
<feature type="transmembrane region" description="Helical" evidence="9">
    <location>
        <begin position="66"/>
        <end position="91"/>
    </location>
</feature>
<keyword evidence="6" id="KW-0129">CBS domain</keyword>
<dbReference type="FunFam" id="3.10.580.10:FF:000006">
    <property type="entry name" value="DUF21 and CBS domain protein"/>
    <property type="match status" value="1"/>
</dbReference>
<feature type="compositionally biased region" description="Polar residues" evidence="8">
    <location>
        <begin position="503"/>
        <end position="516"/>
    </location>
</feature>
<evidence type="ECO:0000256" key="4">
    <source>
        <dbReference type="ARBA" id="ARBA00022989"/>
    </source>
</evidence>
<evidence type="ECO:0000256" key="3">
    <source>
        <dbReference type="ARBA" id="ARBA00022737"/>
    </source>
</evidence>
<dbReference type="Proteomes" id="UP001197093">
    <property type="component" value="Unassembled WGS sequence"/>
</dbReference>
<protein>
    <submittedName>
        <fullName evidence="12">Uncharacterized protein</fullName>
    </submittedName>
</protein>
<dbReference type="InterPro" id="IPR044751">
    <property type="entry name" value="Ion_transp-like_CBS"/>
</dbReference>
<dbReference type="PROSITE" id="PS51371">
    <property type="entry name" value="CBS"/>
    <property type="match status" value="1"/>
</dbReference>
<feature type="transmembrane region" description="Helical" evidence="9">
    <location>
        <begin position="152"/>
        <end position="171"/>
    </location>
</feature>
<name>A0AAD4EWE6_9PEZI</name>
<organism evidence="12 13">
    <name type="scientific">Staphylotrichum longicolle</name>
    <dbReference type="NCBI Taxonomy" id="669026"/>
    <lineage>
        <taxon>Eukaryota</taxon>
        <taxon>Fungi</taxon>
        <taxon>Dikarya</taxon>
        <taxon>Ascomycota</taxon>
        <taxon>Pezizomycotina</taxon>
        <taxon>Sordariomycetes</taxon>
        <taxon>Sordariomycetidae</taxon>
        <taxon>Sordariales</taxon>
        <taxon>Chaetomiaceae</taxon>
        <taxon>Staphylotrichum</taxon>
    </lineage>
</organism>
<evidence type="ECO:0000256" key="5">
    <source>
        <dbReference type="ARBA" id="ARBA00023136"/>
    </source>
</evidence>
<dbReference type="Gene3D" id="3.10.580.10">
    <property type="entry name" value="CBS-domain"/>
    <property type="match status" value="1"/>
</dbReference>
<gene>
    <name evidence="12" type="ORF">NEMBOFW57_008864</name>
</gene>
<comment type="subcellular location">
    <subcellularLocation>
        <location evidence="1">Membrane</location>
        <topology evidence="1">Multi-pass membrane protein</topology>
    </subcellularLocation>
</comment>
<feature type="compositionally biased region" description="Basic residues" evidence="8">
    <location>
        <begin position="809"/>
        <end position="823"/>
    </location>
</feature>
<dbReference type="AlphaFoldDB" id="A0AAD4EWE6"/>
<feature type="domain" description="CBS" evidence="10">
    <location>
        <begin position="327"/>
        <end position="393"/>
    </location>
</feature>
<proteinExistence type="predicted"/>
<feature type="compositionally biased region" description="Low complexity" evidence="8">
    <location>
        <begin position="771"/>
        <end position="797"/>
    </location>
</feature>
<keyword evidence="4 7" id="KW-1133">Transmembrane helix</keyword>
<feature type="compositionally biased region" description="Polar residues" evidence="8">
    <location>
        <begin position="602"/>
        <end position="615"/>
    </location>
</feature>
<evidence type="ECO:0000259" key="10">
    <source>
        <dbReference type="PROSITE" id="PS51371"/>
    </source>
</evidence>